<name>B2VBC9_ERWT9</name>
<protein>
    <submittedName>
        <fullName evidence="1">Uncharacterized protein</fullName>
    </submittedName>
</protein>
<reference evidence="1 2" key="1">
    <citation type="journal article" date="2008" name="Environ. Microbiol.">
        <title>The genome of Erwinia tasmaniensis strain Et1/99, a non-pathogenic bacterium in the genus Erwinia.</title>
        <authorList>
            <person name="Kube M."/>
            <person name="Migdoll A.M."/>
            <person name="Mueller I."/>
            <person name="Kuhl H."/>
            <person name="Beck A."/>
            <person name="Reinhardt R."/>
            <person name="Geider K."/>
        </authorList>
    </citation>
    <scope>NUCLEOTIDE SEQUENCE [LARGE SCALE GENOMIC DNA]</scope>
    <source>
        <strain evidence="2">DSM 17950 / CFBP 7177 / CIP 109463 / NCPPB 4357 / Et1/99</strain>
    </source>
</reference>
<organism evidence="1 2">
    <name type="scientific">Erwinia tasmaniensis (strain DSM 17950 / CFBP 7177 / CIP 109463 / NCPPB 4357 / Et1/99)</name>
    <dbReference type="NCBI Taxonomy" id="465817"/>
    <lineage>
        <taxon>Bacteria</taxon>
        <taxon>Pseudomonadati</taxon>
        <taxon>Pseudomonadota</taxon>
        <taxon>Gammaproteobacteria</taxon>
        <taxon>Enterobacterales</taxon>
        <taxon>Erwiniaceae</taxon>
        <taxon>Erwinia</taxon>
    </lineage>
</organism>
<dbReference type="EMBL" id="CU468135">
    <property type="protein sequence ID" value="CAO97478.1"/>
    <property type="molecule type" value="Genomic_DNA"/>
</dbReference>
<dbReference type="HOGENOM" id="CLU_828299_0_0_6"/>
<dbReference type="AlphaFoldDB" id="B2VBC9"/>
<dbReference type="Proteomes" id="UP000001726">
    <property type="component" value="Chromosome"/>
</dbReference>
<dbReference type="STRING" id="465817.ETA_24320"/>
<evidence type="ECO:0000313" key="2">
    <source>
        <dbReference type="Proteomes" id="UP000001726"/>
    </source>
</evidence>
<dbReference type="RefSeq" id="WP_012442145.1">
    <property type="nucleotide sequence ID" value="NC_010694.1"/>
</dbReference>
<dbReference type="KEGG" id="eta:ETA_24320"/>
<evidence type="ECO:0000313" key="1">
    <source>
        <dbReference type="EMBL" id="CAO97478.1"/>
    </source>
</evidence>
<keyword evidence="2" id="KW-1185">Reference proteome</keyword>
<proteinExistence type="predicted"/>
<dbReference type="eggNOG" id="ENOG502ZXRC">
    <property type="taxonomic scope" value="Bacteria"/>
</dbReference>
<gene>
    <name evidence="1" type="ordered locus">ETA_24320</name>
</gene>
<sequence>MKKNSSYEYIYDLYRKLDFFDSCMTYCLLEINSSKITTISEAIDITKKASAALQDIENDLEMSCVFDKVNEFMDDNGISRALKKSGVVTGFDIPYQAIIAHKIFIYKSHSIDGLDKKEWKELYDMFEGFNPPCSYSRFKIPVQILACICRYLSGEDTSATIKDEINTLEEYKKKLEELYAYHANSAFREFISNSREGRVIVGQGAFSLDAIQLRIDNLRARIITKRKDSTILERQLAIDFIDTLHRFNARQIPSIVSMLMGCGFIKEFVDNRTIFRLWKSFNQSQVKLDKYYGAGRSAKSTTSYKYVYSDSVTERIESLKSFSYAFIQKVGLQGK</sequence>
<accession>B2VBC9</accession>